<dbReference type="Proteomes" id="UP000294498">
    <property type="component" value="Unassembled WGS sequence"/>
</dbReference>
<dbReference type="EMBL" id="SODV01000001">
    <property type="protein sequence ID" value="TDW99788.1"/>
    <property type="molecule type" value="Genomic_DNA"/>
</dbReference>
<gene>
    <name evidence="1" type="ORF">EDB95_0799</name>
</gene>
<accession>A0A4R8DPJ9</accession>
<evidence type="ECO:0000313" key="2">
    <source>
        <dbReference type="Proteomes" id="UP000294498"/>
    </source>
</evidence>
<dbReference type="OrthoDB" id="1435580at2"/>
<keyword evidence="2" id="KW-1185">Reference proteome</keyword>
<reference evidence="1 2" key="1">
    <citation type="submission" date="2019-03" db="EMBL/GenBank/DDBJ databases">
        <title>Genomic Encyclopedia of Type Strains, Phase IV (KMG-IV): sequencing the most valuable type-strain genomes for metagenomic binning, comparative biology and taxonomic classification.</title>
        <authorList>
            <person name="Goeker M."/>
        </authorList>
    </citation>
    <scope>NUCLEOTIDE SEQUENCE [LARGE SCALE GENOMIC DNA]</scope>
    <source>
        <strain evidence="1 2">DSM 100059</strain>
    </source>
</reference>
<name>A0A4R8DPJ9_9BACT</name>
<sequence length="121" mass="13869">MKQTSTASLAEEFREQVRANFFNEIRPANTQTRQTPQHIALVTVAQAYFERGDLDHFSSFLRESQYFTDLWTAHMIMEHGQPGEAHKAQALEVIRKYAKGCMNPEIIAEEKSWLAVHGMGN</sequence>
<dbReference type="AlphaFoldDB" id="A0A4R8DPJ9"/>
<dbReference type="RefSeq" id="WP_133990785.1">
    <property type="nucleotide sequence ID" value="NZ_SODV01000001.1"/>
</dbReference>
<proteinExistence type="predicted"/>
<organism evidence="1 2">
    <name type="scientific">Dinghuibacter silviterrae</name>
    <dbReference type="NCBI Taxonomy" id="1539049"/>
    <lineage>
        <taxon>Bacteria</taxon>
        <taxon>Pseudomonadati</taxon>
        <taxon>Bacteroidota</taxon>
        <taxon>Chitinophagia</taxon>
        <taxon>Chitinophagales</taxon>
        <taxon>Chitinophagaceae</taxon>
        <taxon>Dinghuibacter</taxon>
    </lineage>
</organism>
<protein>
    <submittedName>
        <fullName evidence="1">Uncharacterized protein</fullName>
    </submittedName>
</protein>
<evidence type="ECO:0000313" key="1">
    <source>
        <dbReference type="EMBL" id="TDW99788.1"/>
    </source>
</evidence>
<comment type="caution">
    <text evidence="1">The sequence shown here is derived from an EMBL/GenBank/DDBJ whole genome shotgun (WGS) entry which is preliminary data.</text>
</comment>